<name>A0ABU8W4Y4_9BURK</name>
<keyword evidence="4" id="KW-0249">Electron transport</keyword>
<evidence type="ECO:0000256" key="3">
    <source>
        <dbReference type="ARBA" id="ARBA00022723"/>
    </source>
</evidence>
<dbReference type="Pfam" id="PF01322">
    <property type="entry name" value="Cytochrom_C_2"/>
    <property type="match status" value="1"/>
</dbReference>
<dbReference type="PRINTS" id="PR00608">
    <property type="entry name" value="CYTCHROMECII"/>
</dbReference>
<keyword evidence="3" id="KW-0479">Metal-binding</keyword>
<keyword evidence="5" id="KW-0408">Iron</keyword>
<dbReference type="SUPFAM" id="SSF47175">
    <property type="entry name" value="Cytochromes"/>
    <property type="match status" value="1"/>
</dbReference>
<keyword evidence="2" id="KW-0349">Heme</keyword>
<sequence length="147" mass="15728">MKTLVPLILVAACGFSMSAGAQFAKIDDAIKYRQSAMFIQSQHVARLGAMAGGRVPYDATAAVANAEVVAEISKLPWAGFGPGTEGGKAKPEIWQEQAKFKELNERLMSDTQKLLVAAKAGNLDALKAAMDPLGETCKTCHDTFRKK</sequence>
<dbReference type="EMBL" id="JBBKZV010000019">
    <property type="protein sequence ID" value="MEJ8825087.1"/>
    <property type="molecule type" value="Genomic_DNA"/>
</dbReference>
<dbReference type="InterPro" id="IPR015984">
    <property type="entry name" value="Cyt_c_prime_subgr"/>
</dbReference>
<evidence type="ECO:0000256" key="6">
    <source>
        <dbReference type="SAM" id="SignalP"/>
    </source>
</evidence>
<dbReference type="InterPro" id="IPR010980">
    <property type="entry name" value="Cyt_c/b562"/>
</dbReference>
<evidence type="ECO:0000256" key="2">
    <source>
        <dbReference type="ARBA" id="ARBA00022617"/>
    </source>
</evidence>
<feature type="chain" id="PRO_5045255388" evidence="6">
    <location>
        <begin position="22"/>
        <end position="147"/>
    </location>
</feature>
<reference evidence="7 8" key="1">
    <citation type="submission" date="2024-03" db="EMBL/GenBank/DDBJ databases">
        <title>Novel species of the genus Variovorax.</title>
        <authorList>
            <person name="Liu Q."/>
            <person name="Xin Y.-H."/>
        </authorList>
    </citation>
    <scope>NUCLEOTIDE SEQUENCE [LARGE SCALE GENOMIC DNA]</scope>
    <source>
        <strain evidence="7 8">KACC 18501</strain>
    </source>
</reference>
<keyword evidence="8" id="KW-1185">Reference proteome</keyword>
<dbReference type="InterPro" id="IPR012127">
    <property type="entry name" value="Cyt_c_prime"/>
</dbReference>
<dbReference type="PIRSF" id="PIRSF000027">
    <property type="entry name" value="Cytc_c_prime"/>
    <property type="match status" value="1"/>
</dbReference>
<dbReference type="Proteomes" id="UP001363010">
    <property type="component" value="Unassembled WGS sequence"/>
</dbReference>
<evidence type="ECO:0000256" key="5">
    <source>
        <dbReference type="ARBA" id="ARBA00023004"/>
    </source>
</evidence>
<dbReference type="InterPro" id="IPR002321">
    <property type="entry name" value="Cyt_c_II"/>
</dbReference>
<protein>
    <submittedName>
        <fullName evidence="7">Cytochrome c</fullName>
    </submittedName>
</protein>
<dbReference type="RefSeq" id="WP_340366115.1">
    <property type="nucleotide sequence ID" value="NZ_JBBKZV010000019.1"/>
</dbReference>
<feature type="signal peptide" evidence="6">
    <location>
        <begin position="1"/>
        <end position="21"/>
    </location>
</feature>
<keyword evidence="6" id="KW-0732">Signal</keyword>
<evidence type="ECO:0000256" key="1">
    <source>
        <dbReference type="ARBA" id="ARBA00022448"/>
    </source>
</evidence>
<accession>A0ABU8W4Y4</accession>
<dbReference type="Gene3D" id="1.20.120.10">
    <property type="entry name" value="Cytochrome c/b562"/>
    <property type="match status" value="1"/>
</dbReference>
<dbReference type="PROSITE" id="PS51009">
    <property type="entry name" value="CYTCII"/>
    <property type="match status" value="1"/>
</dbReference>
<evidence type="ECO:0000313" key="8">
    <source>
        <dbReference type="Proteomes" id="UP001363010"/>
    </source>
</evidence>
<evidence type="ECO:0000313" key="7">
    <source>
        <dbReference type="EMBL" id="MEJ8825087.1"/>
    </source>
</evidence>
<organism evidence="7 8">
    <name type="scientific">Variovorax humicola</name>
    <dbReference type="NCBI Taxonomy" id="1769758"/>
    <lineage>
        <taxon>Bacteria</taxon>
        <taxon>Pseudomonadati</taxon>
        <taxon>Pseudomonadota</taxon>
        <taxon>Betaproteobacteria</taxon>
        <taxon>Burkholderiales</taxon>
        <taxon>Comamonadaceae</taxon>
        <taxon>Variovorax</taxon>
    </lineage>
</organism>
<comment type="caution">
    <text evidence="7">The sequence shown here is derived from an EMBL/GenBank/DDBJ whole genome shotgun (WGS) entry which is preliminary data.</text>
</comment>
<keyword evidence="1" id="KW-0813">Transport</keyword>
<gene>
    <name evidence="7" type="ORF">WKW80_24170</name>
</gene>
<evidence type="ECO:0000256" key="4">
    <source>
        <dbReference type="ARBA" id="ARBA00022982"/>
    </source>
</evidence>
<proteinExistence type="predicted"/>